<feature type="active site" description="For RuvC-like nuclease domain" evidence="12">
    <location>
        <position position="29"/>
    </location>
</feature>
<comment type="caution">
    <text evidence="12">Lacks conserved residue(s) required for the propagation of feature annotation.</text>
</comment>
<sequence length="1351" mass="158781">MIKFPTFNIIFFSKPFITTIIMAKILGLDLGTNSVGWAVVEKQDGEFSLLDKGVRIFQEGVKIEKGIESSKAAERTEHRSARRLKFRRKLRKVKTLKMLSEYGYCPPLTNEELDLWRYKKIYPQNVSFRNWWHTDEKSEKHPYFFRNLAITQQLDLTNEEDRHKLGRAFYHMAQRRGFLSNRLESTPENETGKVIGSIKELQKKKGDRTLGQYFYEDCYLKGEKIRDQYTHREDDYLDEFKRICAFQHIPEEIQQKLHRAIFYQRPLKSQKGLIGKCVFEPNKPRCAVSRPEFEEYRMLCFINNIKIKTPDDEKLRPLNTEERKKIIPQFFRKSKDHFDFEDLAKQLAPKKQYKYYRDRNKNPEDYLLNYSMKTTVSGCPVSARFKDLFGADFIDDDFSFVKDSNNRTPKLITDAWHVLYTFDSDKKLKEFALNRLNFTDEQCTTFLKIRLKQDFASLSLKAINKILPYLREGLIYSHAVFLANMEETVPVHIWKNEENRKVIRTAIKEIIENHSDNTTIVNMVNGFITNARRENEVWSEEAKQLYFNDLDRKIKTTFGAKRFENFSEYKKTNLINTAQQLITEFMPKNLGKGEHVKVDRLDEAVLSFLADNFGKENLNAKKLYHPSAIETYKPAKRGKDGRLYLGSPITSSVRNPMAMRALHQLRLVINELIKNGLIDTNTKINVEMSRGLLNANERTGLKRWQDDREKKRKEYVDRIKEHFSPDYQPSEDEVLKYQLWEEQRRICLYTGKPISIEDFLGADPKFDIEHTIPRSQSYDNSQENKTLCENEFNRKVKRNRIPYELTNHAEIIVRIEHWKEEIEKLEKEIQKAVRQAKGAVDKDQKDKAIQKRHQLSYERNYWQNKYKRFTMEEVPEGFKNSQMVDIGIITKYSRLYLKTVFSKVYTVKGNTVADFRKMWGLQDIYTKKARVNHVHHCIDAVTIACMDKSNYETLAKFYHDWEELYVAGVDQLPPVNKPWPTFTEDVKGVEKEILVSHHTPDVLPKQSKKKLRKRGKIQYNKNGEPIYQQGDSVRGSLHKETFYGAIEREILNKKGETEKQIKYVVRKPLDGLEDSAIKNIVDDRVREIVSHARKEEKEIQKQIDALLKQRRKAEENEEAEIDNKIAELKQQIVELYSLPNKNGAPVPIKKVRVYQTPKGILEIKKHRDCIKKHKANYLTETDDNYIMGIYEYSQNGKIKRKFKAYNNFTASNYLRSDIKKSLSPQGIGAISAMLPNNFINEKGIELKLKAALKIGTLVIMHMPDENLNDLTNWDDLQKRLYKVYGFRGDDGRIKLRFHNEARPDKEQEKPSSSFSLDIIHSKLIISLGNFHALIEGIDFKIDPLGNIKRIN</sequence>
<dbReference type="Pfam" id="PF13395">
    <property type="entry name" value="HNH_4"/>
    <property type="match status" value="1"/>
</dbReference>
<comment type="function">
    <text evidence="12">CRISPR (clustered regularly interspaced short palindromic repeat) is an adaptive immune system that provides protection against mobile genetic elements (viruses, transposable elements and conjugative plasmids). CRISPR clusters contain spacers, sequences complementary to antecedent mobile elements, and target invading nucleic acids. CRISPR clusters are transcribed and processed into CRISPR RNA (crRNA). In type II CRISPR systems correct processing of pre-crRNA requires a trans-encoded small RNA (tracrRNA), endogenous ribonuclease 3 (rnc) and this protein. The tracrRNA serves as a guide for ribonuclease 3-aided processing of pre-crRNA. Subsequently Cas9/crRNA/tracrRNA endonucleolytically cleaves linear or circular dsDNA target complementary to the spacer; Cas9 is inactive in the absence of the 2 guide RNAs (gRNA). Cas9 recognizes the protospacer adjacent motif (PAM) in the CRISPR repeat sequences to help distinguish self versus nonself, as targets within the bacterial CRISPR locus do not have PAMs. PAM recognition is also required for catalytic activity.</text>
</comment>
<dbReference type="EC" id="3.1.-.-" evidence="12"/>
<keyword evidence="4 12" id="KW-0255">Endonuclease</keyword>
<accession>A0A1H9YMZ7</accession>
<evidence type="ECO:0000256" key="1">
    <source>
        <dbReference type="ARBA" id="ARBA00001946"/>
    </source>
</evidence>
<evidence type="ECO:0000256" key="2">
    <source>
        <dbReference type="ARBA" id="ARBA00022722"/>
    </source>
</evidence>
<reference evidence="15 16" key="1">
    <citation type="submission" date="2016-10" db="EMBL/GenBank/DDBJ databases">
        <authorList>
            <person name="de Groot N.N."/>
        </authorList>
    </citation>
    <scope>NUCLEOTIDE SEQUENCE [LARGE SCALE GENOMIC DNA]</scope>
    <source>
        <strain evidence="15 16">DSM 25947</strain>
    </source>
</reference>
<evidence type="ECO:0000256" key="13">
    <source>
        <dbReference type="SAM" id="Coils"/>
    </source>
</evidence>
<dbReference type="Gene3D" id="3.30.420.10">
    <property type="entry name" value="Ribonuclease H-like superfamily/Ribonuclease H"/>
    <property type="match status" value="2"/>
</dbReference>
<evidence type="ECO:0000256" key="8">
    <source>
        <dbReference type="ARBA" id="ARBA00023118"/>
    </source>
</evidence>
<evidence type="ECO:0000256" key="10">
    <source>
        <dbReference type="ARBA" id="ARBA00023211"/>
    </source>
</evidence>
<evidence type="ECO:0000256" key="5">
    <source>
        <dbReference type="ARBA" id="ARBA00022801"/>
    </source>
</evidence>
<evidence type="ECO:0000256" key="3">
    <source>
        <dbReference type="ARBA" id="ARBA00022723"/>
    </source>
</evidence>
<dbReference type="GO" id="GO:0004519">
    <property type="term" value="F:endonuclease activity"/>
    <property type="evidence" value="ECO:0007669"/>
    <property type="project" value="UniProtKB-UniRule"/>
</dbReference>
<dbReference type="GO" id="GO:0003723">
    <property type="term" value="F:RNA binding"/>
    <property type="evidence" value="ECO:0007669"/>
    <property type="project" value="UniProtKB-UniRule"/>
</dbReference>
<evidence type="ECO:0000259" key="14">
    <source>
        <dbReference type="PROSITE" id="PS51749"/>
    </source>
</evidence>
<keyword evidence="13" id="KW-0175">Coiled coil</keyword>
<protein>
    <recommendedName>
        <fullName evidence="12">CRISPR-associated endonuclease Cas9</fullName>
        <ecNumber evidence="12">3.1.-.-</ecNumber>
    </recommendedName>
</protein>
<keyword evidence="2 12" id="KW-0540">Nuclease</keyword>
<evidence type="ECO:0000256" key="4">
    <source>
        <dbReference type="ARBA" id="ARBA00022759"/>
    </source>
</evidence>
<comment type="subunit">
    <text evidence="11 12">Monomer. Binds crRNA and tracrRNA.</text>
</comment>
<dbReference type="OrthoDB" id="9777169at2"/>
<dbReference type="Pfam" id="PF18541">
    <property type="entry name" value="RuvC_III"/>
    <property type="match status" value="1"/>
</dbReference>
<evidence type="ECO:0000256" key="12">
    <source>
        <dbReference type="HAMAP-Rule" id="MF_01480"/>
    </source>
</evidence>
<dbReference type="Proteomes" id="UP000181981">
    <property type="component" value="Unassembled WGS sequence"/>
</dbReference>
<dbReference type="InterPro" id="IPR040619">
    <property type="entry name" value="Cas9_alpha-helical_lobe"/>
</dbReference>
<evidence type="ECO:0000313" key="15">
    <source>
        <dbReference type="EMBL" id="SES70429.1"/>
    </source>
</evidence>
<feature type="coiled-coil region" evidence="13">
    <location>
        <begin position="808"/>
        <end position="842"/>
    </location>
</feature>
<keyword evidence="5 12" id="KW-0378">Hydrolase</keyword>
<dbReference type="EMBL" id="FOHT01000001">
    <property type="protein sequence ID" value="SES70429.1"/>
    <property type="molecule type" value="Genomic_DNA"/>
</dbReference>
<keyword evidence="10" id="KW-0464">Manganese</keyword>
<evidence type="ECO:0000256" key="9">
    <source>
        <dbReference type="ARBA" id="ARBA00023125"/>
    </source>
</evidence>
<dbReference type="InterPro" id="IPR033114">
    <property type="entry name" value="HNH_CAS9"/>
</dbReference>
<keyword evidence="8 12" id="KW-0051">Antiviral defense</keyword>
<evidence type="ECO:0000256" key="7">
    <source>
        <dbReference type="ARBA" id="ARBA00022884"/>
    </source>
</evidence>
<dbReference type="GO" id="GO:0003677">
    <property type="term" value="F:DNA binding"/>
    <property type="evidence" value="ECO:0007669"/>
    <property type="project" value="UniProtKB-UniRule"/>
</dbReference>
<dbReference type="InterPro" id="IPR028629">
    <property type="entry name" value="Cas9"/>
</dbReference>
<evidence type="ECO:0000256" key="6">
    <source>
        <dbReference type="ARBA" id="ARBA00022842"/>
    </source>
</evidence>
<comment type="similarity">
    <text evidence="12">Belongs to the CRISPR-associated Cas9 family.</text>
</comment>
<dbReference type="InterPro" id="IPR041383">
    <property type="entry name" value="RuvC_III"/>
</dbReference>
<dbReference type="PROSITE" id="PS51749">
    <property type="entry name" value="HNH_CAS9"/>
    <property type="match status" value="1"/>
</dbReference>
<dbReference type="GO" id="GO:0051607">
    <property type="term" value="P:defense response to virus"/>
    <property type="evidence" value="ECO:0007669"/>
    <property type="project" value="UniProtKB-UniRule"/>
</dbReference>
<comment type="cofactor">
    <cofactor evidence="1">
        <name>Mg(2+)</name>
        <dbReference type="ChEBI" id="CHEBI:18420"/>
    </cofactor>
</comment>
<dbReference type="GO" id="GO:0046872">
    <property type="term" value="F:metal ion binding"/>
    <property type="evidence" value="ECO:0007669"/>
    <property type="project" value="UniProtKB-UniRule"/>
</dbReference>
<dbReference type="NCBIfam" id="TIGR01865">
    <property type="entry name" value="cas_Csn1"/>
    <property type="match status" value="2"/>
</dbReference>
<keyword evidence="3" id="KW-0479">Metal-binding</keyword>
<dbReference type="Pfam" id="PF18470">
    <property type="entry name" value="Cas9_a"/>
    <property type="match status" value="1"/>
</dbReference>
<keyword evidence="9 12" id="KW-0238">DNA-binding</keyword>
<comment type="domain">
    <text evidence="12">Has 2 endonuclease domains. The discontinuous RuvC-like domain cleaves the target DNA noncomplementary to crRNA while the HNH nuclease domain cleaves the target DNA complementary to crRNA.</text>
</comment>
<evidence type="ECO:0000256" key="11">
    <source>
        <dbReference type="ARBA" id="ARBA00046380"/>
    </source>
</evidence>
<dbReference type="GO" id="GO:0043571">
    <property type="term" value="P:maintenance of CRISPR repeat elements"/>
    <property type="evidence" value="ECO:0007669"/>
    <property type="project" value="UniProtKB-UniRule"/>
</dbReference>
<dbReference type="GO" id="GO:0016787">
    <property type="term" value="F:hydrolase activity"/>
    <property type="evidence" value="ECO:0007669"/>
    <property type="project" value="UniProtKB-KW"/>
</dbReference>
<gene>
    <name evidence="12" type="primary">cas9</name>
    <name evidence="15" type="ORF">SAMN05444285_101251</name>
</gene>
<dbReference type="HAMAP" id="MF_01480">
    <property type="entry name" value="Cas9"/>
    <property type="match status" value="1"/>
</dbReference>
<dbReference type="InterPro" id="IPR003615">
    <property type="entry name" value="HNH_nuc"/>
</dbReference>
<name>A0A1H9YMZ7_9BACT</name>
<feature type="active site" description="Proton acceptor for HNH nuclease domain" evidence="12">
    <location>
        <position position="770"/>
    </location>
</feature>
<evidence type="ECO:0000313" key="16">
    <source>
        <dbReference type="Proteomes" id="UP000181981"/>
    </source>
</evidence>
<proteinExistence type="inferred from homology"/>
<dbReference type="InterPro" id="IPR036397">
    <property type="entry name" value="RNaseH_sf"/>
</dbReference>
<feature type="domain" description="HNH Cas9-type" evidence="14">
    <location>
        <begin position="694"/>
        <end position="854"/>
    </location>
</feature>
<organism evidence="15 16">
    <name type="scientific">Draconibacterium orientale</name>
    <dbReference type="NCBI Taxonomy" id="1168034"/>
    <lineage>
        <taxon>Bacteria</taxon>
        <taxon>Pseudomonadati</taxon>
        <taxon>Bacteroidota</taxon>
        <taxon>Bacteroidia</taxon>
        <taxon>Marinilabiliales</taxon>
        <taxon>Prolixibacteraceae</taxon>
        <taxon>Draconibacterium</taxon>
    </lineage>
</organism>
<keyword evidence="6" id="KW-0460">Magnesium</keyword>
<keyword evidence="7 12" id="KW-0694">RNA-binding</keyword>
<feature type="coiled-coil region" evidence="13">
    <location>
        <begin position="1089"/>
        <end position="1134"/>
    </location>
</feature>